<reference evidence="5 6" key="2">
    <citation type="submission" date="2018-11" db="EMBL/GenBank/DDBJ databases">
        <authorList>
            <consortium name="Pathogen Informatics"/>
        </authorList>
    </citation>
    <scope>NUCLEOTIDE SEQUENCE [LARGE SCALE GENOMIC DNA]</scope>
    <source>
        <strain evidence="5 6">NST_G2</strain>
    </source>
</reference>
<protein>
    <submittedName>
        <fullName evidence="7">Microtub_bd domain-containing protein</fullName>
    </submittedName>
</protein>
<feature type="coiled-coil region" evidence="3">
    <location>
        <begin position="19"/>
        <end position="53"/>
    </location>
</feature>
<sequence>MGSEIADLKKKLFNAAVERESLCSKISGLQDELRQANARLNFLQTMVPELQEKVLRREAIIETLMRDRELNAARDIQTRMMRTELMNLKGQIRLLVRCSPDEEPRGCIDILNENSIIIRRPYEELQFNKKRGDQFETIEVYRVFKPGGTQSDVFKDVEDYIVSAVDGKPDIAEWEKELGCSDVSSSNYKRLLLVPCSDPKRSLRMQCSLHSEGG</sequence>
<evidence type="ECO:0000259" key="4">
    <source>
        <dbReference type="Pfam" id="PF16796"/>
    </source>
</evidence>
<dbReference type="OrthoDB" id="123929at2759"/>
<accession>A0A183T032</accession>
<dbReference type="GO" id="GO:0008017">
    <property type="term" value="F:microtubule binding"/>
    <property type="evidence" value="ECO:0007669"/>
    <property type="project" value="InterPro"/>
</dbReference>
<dbReference type="SUPFAM" id="SSF52540">
    <property type="entry name" value="P-loop containing nucleoside triphosphate hydrolases"/>
    <property type="match status" value="1"/>
</dbReference>
<gene>
    <name evidence="5" type="ORF">SSLN_LOCUS9830</name>
</gene>
<dbReference type="STRING" id="70667.A0A183T032"/>
<dbReference type="Pfam" id="PF16796">
    <property type="entry name" value="Microtub_bd"/>
    <property type="match status" value="1"/>
</dbReference>
<keyword evidence="1" id="KW-0547">Nucleotide-binding</keyword>
<dbReference type="EMBL" id="UYSU01035477">
    <property type="protein sequence ID" value="VDL96215.1"/>
    <property type="molecule type" value="Genomic_DNA"/>
</dbReference>
<evidence type="ECO:0000313" key="5">
    <source>
        <dbReference type="EMBL" id="VDL96215.1"/>
    </source>
</evidence>
<proteinExistence type="predicted"/>
<dbReference type="Gene3D" id="3.40.850.10">
    <property type="entry name" value="Kinesin motor domain"/>
    <property type="match status" value="1"/>
</dbReference>
<dbReference type="Proteomes" id="UP000275846">
    <property type="component" value="Unassembled WGS sequence"/>
</dbReference>
<feature type="domain" description="Spindle pole body-associated protein Vik1/Cik1 microtubule binding" evidence="4">
    <location>
        <begin position="76"/>
        <end position="167"/>
    </location>
</feature>
<evidence type="ECO:0000313" key="7">
    <source>
        <dbReference type="WBParaSite" id="SSLN_0001019401-mRNA-1"/>
    </source>
</evidence>
<keyword evidence="3" id="KW-0175">Coiled coil</keyword>
<evidence type="ECO:0000256" key="3">
    <source>
        <dbReference type="SAM" id="Coils"/>
    </source>
</evidence>
<organism evidence="7">
    <name type="scientific">Schistocephalus solidus</name>
    <name type="common">Tapeworm</name>
    <dbReference type="NCBI Taxonomy" id="70667"/>
    <lineage>
        <taxon>Eukaryota</taxon>
        <taxon>Metazoa</taxon>
        <taxon>Spiralia</taxon>
        <taxon>Lophotrochozoa</taxon>
        <taxon>Platyhelminthes</taxon>
        <taxon>Cestoda</taxon>
        <taxon>Eucestoda</taxon>
        <taxon>Diphyllobothriidea</taxon>
        <taxon>Diphyllobothriidae</taxon>
        <taxon>Schistocephalus</taxon>
    </lineage>
</organism>
<reference evidence="7" key="1">
    <citation type="submission" date="2016-06" db="UniProtKB">
        <authorList>
            <consortium name="WormBaseParasite"/>
        </authorList>
    </citation>
    <scope>IDENTIFICATION</scope>
</reference>
<evidence type="ECO:0000256" key="2">
    <source>
        <dbReference type="ARBA" id="ARBA00022840"/>
    </source>
</evidence>
<dbReference type="InterPro" id="IPR027417">
    <property type="entry name" value="P-loop_NTPase"/>
</dbReference>
<dbReference type="InterPro" id="IPR031852">
    <property type="entry name" value="Vik1/Cik1_MT-bd"/>
</dbReference>
<keyword evidence="6" id="KW-1185">Reference proteome</keyword>
<dbReference type="InterPro" id="IPR036961">
    <property type="entry name" value="Kinesin_motor_dom_sf"/>
</dbReference>
<dbReference type="AlphaFoldDB" id="A0A183T032"/>
<dbReference type="GO" id="GO:0005524">
    <property type="term" value="F:ATP binding"/>
    <property type="evidence" value="ECO:0007669"/>
    <property type="project" value="UniProtKB-KW"/>
</dbReference>
<evidence type="ECO:0000313" key="6">
    <source>
        <dbReference type="Proteomes" id="UP000275846"/>
    </source>
</evidence>
<keyword evidence="2" id="KW-0067">ATP-binding</keyword>
<evidence type="ECO:0000256" key="1">
    <source>
        <dbReference type="ARBA" id="ARBA00022741"/>
    </source>
</evidence>
<dbReference type="WBParaSite" id="SSLN_0001019401-mRNA-1">
    <property type="protein sequence ID" value="SSLN_0001019401-mRNA-1"/>
    <property type="gene ID" value="SSLN_0001019401"/>
</dbReference>
<name>A0A183T032_SCHSO</name>